<dbReference type="GO" id="GO:0004713">
    <property type="term" value="F:protein tyrosine kinase activity"/>
    <property type="evidence" value="ECO:0007669"/>
    <property type="project" value="InterPro"/>
</dbReference>
<dbReference type="InterPro" id="IPR020635">
    <property type="entry name" value="Tyr_kinase_cat_dom"/>
</dbReference>
<reference evidence="3 4" key="1">
    <citation type="submission" date="2014-04" db="EMBL/GenBank/DDBJ databases">
        <title>Whole genome shotgun sequence of Geobacillus caldoxylosilyticus NBRC 107762.</title>
        <authorList>
            <person name="Hosoyama A."/>
            <person name="Hosoyama Y."/>
            <person name="Katano-Makiyama Y."/>
            <person name="Tsuchikane K."/>
            <person name="Ohji S."/>
            <person name="Ichikawa N."/>
            <person name="Yamazoe A."/>
            <person name="Fujita N."/>
        </authorList>
    </citation>
    <scope>NUCLEOTIDE SEQUENCE [LARGE SCALE GENOMIC DNA]</scope>
    <source>
        <strain evidence="3 4">NBRC 107762</strain>
    </source>
</reference>
<dbReference type="SUPFAM" id="SSF56112">
    <property type="entry name" value="Protein kinase-like (PK-like)"/>
    <property type="match status" value="1"/>
</dbReference>
<evidence type="ECO:0000259" key="2">
    <source>
        <dbReference type="PROSITE" id="PS50011"/>
    </source>
</evidence>
<evidence type="ECO:0000313" key="4">
    <source>
        <dbReference type="Proteomes" id="UP000023561"/>
    </source>
</evidence>
<proteinExistence type="predicted"/>
<keyword evidence="1" id="KW-0067">ATP-binding</keyword>
<evidence type="ECO:0000256" key="1">
    <source>
        <dbReference type="PROSITE-ProRule" id="PRU10141"/>
    </source>
</evidence>
<dbReference type="InterPro" id="IPR011009">
    <property type="entry name" value="Kinase-like_dom_sf"/>
</dbReference>
<feature type="binding site" evidence="1">
    <location>
        <position position="58"/>
    </location>
    <ligand>
        <name>ATP</name>
        <dbReference type="ChEBI" id="CHEBI:30616"/>
    </ligand>
</feature>
<dbReference type="InterPro" id="IPR000719">
    <property type="entry name" value="Prot_kinase_dom"/>
</dbReference>
<keyword evidence="4" id="KW-1185">Reference proteome</keyword>
<dbReference type="RefSeq" id="WP_409978121.1">
    <property type="nucleotide sequence ID" value="NZ_BAWO01000064.1"/>
</dbReference>
<dbReference type="AlphaFoldDB" id="A0A023DJ46"/>
<organism evidence="3 4">
    <name type="scientific">Parageobacillus caldoxylosilyticus NBRC 107762</name>
    <dbReference type="NCBI Taxonomy" id="1220594"/>
    <lineage>
        <taxon>Bacteria</taxon>
        <taxon>Bacillati</taxon>
        <taxon>Bacillota</taxon>
        <taxon>Bacilli</taxon>
        <taxon>Bacillales</taxon>
        <taxon>Anoxybacillaceae</taxon>
        <taxon>Saccharococcus</taxon>
    </lineage>
</organism>
<keyword evidence="1" id="KW-0547">Nucleotide-binding</keyword>
<name>A0A023DJ46_9BACL</name>
<dbReference type="GO" id="GO:0005524">
    <property type="term" value="F:ATP binding"/>
    <property type="evidence" value="ECO:0007669"/>
    <property type="project" value="UniProtKB-UniRule"/>
</dbReference>
<dbReference type="Gene3D" id="1.10.510.10">
    <property type="entry name" value="Transferase(Phosphotransferase) domain 1"/>
    <property type="match status" value="1"/>
</dbReference>
<dbReference type="EMBL" id="BAWO01000064">
    <property type="protein sequence ID" value="GAJ41320.1"/>
    <property type="molecule type" value="Genomic_DNA"/>
</dbReference>
<comment type="caution">
    <text evidence="3">The sequence shown here is derived from an EMBL/GenBank/DDBJ whole genome shotgun (WGS) entry which is preliminary data.</text>
</comment>
<protein>
    <recommendedName>
        <fullName evidence="2">Protein kinase domain-containing protein</fullName>
    </recommendedName>
</protein>
<dbReference type="PANTHER" id="PTHR24347">
    <property type="entry name" value="SERINE/THREONINE-PROTEIN KINASE"/>
    <property type="match status" value="1"/>
</dbReference>
<dbReference type="InterPro" id="IPR017441">
    <property type="entry name" value="Protein_kinase_ATP_BS"/>
</dbReference>
<dbReference type="PROSITE" id="PS00107">
    <property type="entry name" value="PROTEIN_KINASE_ATP"/>
    <property type="match status" value="1"/>
</dbReference>
<dbReference type="CDD" id="cd14014">
    <property type="entry name" value="STKc_PknB_like"/>
    <property type="match status" value="1"/>
</dbReference>
<feature type="domain" description="Protein kinase" evidence="2">
    <location>
        <begin position="29"/>
        <end position="274"/>
    </location>
</feature>
<accession>A0A023DJ46</accession>
<evidence type="ECO:0000313" key="3">
    <source>
        <dbReference type="EMBL" id="GAJ41320.1"/>
    </source>
</evidence>
<gene>
    <name evidence="3" type="ORF">GCA01S_064_00200</name>
</gene>
<sequence>MMRFLYRHPALARLFERPYRKGKVIRRRYQIVAELGMGSYGIAYMANDLQTGRKVVVKQCRKTRGKESELSFQREADILMRLKHPQIPALYDMFLENGTPHLVMDFVEGETVEALIFEKGKTYTEREAFQLLRDVLAVVEYIHANHIVHRDLRIPNILLRDGTVFVIDFGLARFFGESVSHIETYVPEKKLWRDIHPKSDFYALGHFTLFLLYSSYEPKTEEEKSWEEELSISEDARFILRKMLQIDQPYDDIYTLINDVDQLIKNGPKRIIVS</sequence>
<dbReference type="SMART" id="SM00219">
    <property type="entry name" value="TyrKc"/>
    <property type="match status" value="1"/>
</dbReference>
<dbReference type="Proteomes" id="UP000023561">
    <property type="component" value="Unassembled WGS sequence"/>
</dbReference>
<dbReference type="PROSITE" id="PS50011">
    <property type="entry name" value="PROTEIN_KINASE_DOM"/>
    <property type="match status" value="1"/>
</dbReference>
<dbReference type="Pfam" id="PF00069">
    <property type="entry name" value="Pkinase"/>
    <property type="match status" value="1"/>
</dbReference>